<reference evidence="3" key="1">
    <citation type="submission" date="2023-03" db="EMBL/GenBank/DDBJ databases">
        <title>Electrophorus voltai genome.</title>
        <authorList>
            <person name="Bian C."/>
        </authorList>
    </citation>
    <scope>NUCLEOTIDE SEQUENCE</scope>
    <source>
        <strain evidence="3">CB-2022</strain>
        <tissue evidence="3">Muscle</tissue>
    </source>
</reference>
<feature type="signal peptide" evidence="2">
    <location>
        <begin position="1"/>
        <end position="22"/>
    </location>
</feature>
<dbReference type="PANTHER" id="PTHR37397:SF1">
    <property type="entry name" value="LTD DOMAIN-CONTAINING PROTEIN"/>
    <property type="match status" value="1"/>
</dbReference>
<organism evidence="3 4">
    <name type="scientific">Electrophorus voltai</name>
    <dbReference type="NCBI Taxonomy" id="2609070"/>
    <lineage>
        <taxon>Eukaryota</taxon>
        <taxon>Metazoa</taxon>
        <taxon>Chordata</taxon>
        <taxon>Craniata</taxon>
        <taxon>Vertebrata</taxon>
        <taxon>Euteleostomi</taxon>
        <taxon>Actinopterygii</taxon>
        <taxon>Neopterygii</taxon>
        <taxon>Teleostei</taxon>
        <taxon>Ostariophysi</taxon>
        <taxon>Gymnotiformes</taxon>
        <taxon>Gymnotoidei</taxon>
        <taxon>Gymnotidae</taxon>
        <taxon>Electrophorus</taxon>
    </lineage>
</organism>
<evidence type="ECO:0000256" key="2">
    <source>
        <dbReference type="SAM" id="SignalP"/>
    </source>
</evidence>
<name>A0AAD9DVL7_9TELE</name>
<keyword evidence="2" id="KW-0732">Signal</keyword>
<dbReference type="Proteomes" id="UP001239994">
    <property type="component" value="Unassembled WGS sequence"/>
</dbReference>
<protein>
    <recommendedName>
        <fullName evidence="5">LTD domain-containing protein</fullName>
    </recommendedName>
</protein>
<dbReference type="AlphaFoldDB" id="A0AAD9DVL7"/>
<feature type="transmembrane region" description="Helical" evidence="1">
    <location>
        <begin position="841"/>
        <end position="866"/>
    </location>
</feature>
<keyword evidence="1" id="KW-0472">Membrane</keyword>
<evidence type="ECO:0000256" key="1">
    <source>
        <dbReference type="SAM" id="Phobius"/>
    </source>
</evidence>
<keyword evidence="1" id="KW-1133">Transmembrane helix</keyword>
<feature type="chain" id="PRO_5042009414" description="LTD domain-containing protein" evidence="2">
    <location>
        <begin position="23"/>
        <end position="890"/>
    </location>
</feature>
<sequence>MLSQQTGLLCVRLAYALATVRACLIISEVNSDNPSLDTREFVELYWLHGGSVPLDGYALVFYNGNGNTAYRVVHLSGYRTDERGFFVVGSAELQPPPAVPLPPNSVQNGPDAIALYGPAWNTVTEGAGLSAVGLLDAIVYTSRKAIGSADDLARVLTPGAIPYLEDDQALINDESIERCWLSGSLYTFQTGIPTPGKANECLSPWPSSLWIERILVAGARPTGMVEVRVFRKMETMTLVVYDTQTDTVRTSMEFQANKRGIISVNISATALSDLDGWALAIFEQQVTDFPQGGPLSEVQPIDAFVWSGRTGVPSANLTESLIPGRKPFRVDSRHYEDDAYVTRCGVAHWTRDPGTFQLQRPGESSRCTWHNTCPYDIAGVNTTETPDLLWFEIAGDFLLSEVNADTPGSAEDQEFVELWHPSGIRTSLNDIWLLLFNGNNGKVYRELELHGYYTDQHGYFLIGSHKVKPHIALPANTIQNGPDAIAIYRSLTPPSSEGTDVPRNGLLDAVVYRARGSDKDSAELIKNLTPGQLPLLEDSAAFPGDESLSRCGPKRFDHNSFRVASPTPMMKNDCPRPAEGLVINEVGGVSGAETSQQGVFVELIGPPLAALQGLVVMLFGSGGVTNAVQLTGAIGADGFYLLGNQSRADQSLPAVDALGAVLLCFEPLGAGVCGRNSEIQDVLVFSEAQSLHPIFHGTMQQHIHPVASFDSFSRCAMKGSAIWATSHTTPRLQNLCPSPSFSSYVDLCLQPERNMHFNCTLEKFADLLELSCNCGVSISHFKGVNLTCLSGRLYVQGQVLAVSNQQRAIVAQALQSTAAHSTHMHSCSTSKELLLNKDSSLGLQVGLVLAVVLLAILGGSIFFYLYKKKYGHPQDYYSMELNENESPMEL</sequence>
<proteinExistence type="predicted"/>
<gene>
    <name evidence="3" type="ORF">P4O66_010011</name>
</gene>
<evidence type="ECO:0008006" key="5">
    <source>
        <dbReference type="Google" id="ProtNLM"/>
    </source>
</evidence>
<keyword evidence="1" id="KW-0812">Transmembrane</keyword>
<accession>A0AAD9DVL7</accession>
<keyword evidence="4" id="KW-1185">Reference proteome</keyword>
<evidence type="ECO:0000313" key="3">
    <source>
        <dbReference type="EMBL" id="KAK1794808.1"/>
    </source>
</evidence>
<dbReference type="PANTHER" id="PTHR37397">
    <property type="entry name" value="SI:CH211-183D21.1"/>
    <property type="match status" value="1"/>
</dbReference>
<dbReference type="EMBL" id="JAROKS010000016">
    <property type="protein sequence ID" value="KAK1794808.1"/>
    <property type="molecule type" value="Genomic_DNA"/>
</dbReference>
<comment type="caution">
    <text evidence="3">The sequence shown here is derived from an EMBL/GenBank/DDBJ whole genome shotgun (WGS) entry which is preliminary data.</text>
</comment>
<evidence type="ECO:0000313" key="4">
    <source>
        <dbReference type="Proteomes" id="UP001239994"/>
    </source>
</evidence>